<evidence type="ECO:0000256" key="1">
    <source>
        <dbReference type="SAM" id="MobiDB-lite"/>
    </source>
</evidence>
<gene>
    <name evidence="3" type="ORF">SAMN05444336_1011006</name>
</gene>
<dbReference type="Proteomes" id="UP000199118">
    <property type="component" value="Unassembled WGS sequence"/>
</dbReference>
<feature type="region of interest" description="Disordered" evidence="1">
    <location>
        <begin position="1"/>
        <end position="42"/>
    </location>
</feature>
<keyword evidence="4" id="KW-1185">Reference proteome</keyword>
<dbReference type="AlphaFoldDB" id="A0A1H2TI42"/>
<evidence type="ECO:0000313" key="3">
    <source>
        <dbReference type="EMBL" id="SDW43623.1"/>
    </source>
</evidence>
<accession>A0A1H2TI42</accession>
<feature type="transmembrane region" description="Helical" evidence="2">
    <location>
        <begin position="47"/>
        <end position="66"/>
    </location>
</feature>
<name>A0A1H2TI42_9RHOB</name>
<evidence type="ECO:0000256" key="2">
    <source>
        <dbReference type="SAM" id="Phobius"/>
    </source>
</evidence>
<keyword evidence="2" id="KW-0812">Transmembrane</keyword>
<proteinExistence type="predicted"/>
<dbReference type="EMBL" id="FNMZ01000001">
    <property type="protein sequence ID" value="SDW43623.1"/>
    <property type="molecule type" value="Genomic_DNA"/>
</dbReference>
<sequence>MTSPDPHATARHPGRPQGPRPECESTAPGAVAARGVRRGRRLSRRGPASALALVLAAMIPAAPAWLVPAPAAAQSADAPVPALEGRFEGIGPARGMSLAITDVGARSPGGTFRDSNGVEAELEGGWKQGGLEAVLAFPERQVFVRLTQAALGLQMAVLPLDADGQPQRRQARVLAFLREGVAAPEQPALYQDAPKRPGQELDPDIFLASYQFWPPEGVANGYDNIGARYRTVFRLFPQIHADIMWKLCDADSQRTLLAEALRGQGAGCADLDAAIGALQDNGRFPDWKRAVQAEIDALMPAVQCARGYIVKTSVCEPASKRISDAAVSLDTLGTLLSRWR</sequence>
<keyword evidence="2" id="KW-1133">Transmembrane helix</keyword>
<reference evidence="3 4" key="1">
    <citation type="submission" date="2016-10" db="EMBL/GenBank/DDBJ databases">
        <authorList>
            <person name="de Groot N.N."/>
        </authorList>
    </citation>
    <scope>NUCLEOTIDE SEQUENCE [LARGE SCALE GENOMIC DNA]</scope>
    <source>
        <strain evidence="3 4">DSM 17890</strain>
    </source>
</reference>
<keyword evidence="2" id="KW-0472">Membrane</keyword>
<evidence type="ECO:0000313" key="4">
    <source>
        <dbReference type="Proteomes" id="UP000199118"/>
    </source>
</evidence>
<dbReference type="RefSeq" id="WP_092679987.1">
    <property type="nucleotide sequence ID" value="NZ_FNMZ01000001.1"/>
</dbReference>
<protein>
    <submittedName>
        <fullName evidence="3">Uncharacterized protein</fullName>
    </submittedName>
</protein>
<organism evidence="3 4">
    <name type="scientific">Albimonas donghaensis</name>
    <dbReference type="NCBI Taxonomy" id="356660"/>
    <lineage>
        <taxon>Bacteria</taxon>
        <taxon>Pseudomonadati</taxon>
        <taxon>Pseudomonadota</taxon>
        <taxon>Alphaproteobacteria</taxon>
        <taxon>Rhodobacterales</taxon>
        <taxon>Paracoccaceae</taxon>
        <taxon>Albimonas</taxon>
    </lineage>
</organism>